<feature type="compositionally biased region" description="Polar residues" evidence="1">
    <location>
        <begin position="508"/>
        <end position="518"/>
    </location>
</feature>
<evidence type="ECO:0000313" key="5">
    <source>
        <dbReference type="Proteomes" id="UP000254230"/>
    </source>
</evidence>
<dbReference type="OrthoDB" id="5632254at2"/>
<evidence type="ECO:0000313" key="2">
    <source>
        <dbReference type="EMBL" id="KTD54785.1"/>
    </source>
</evidence>
<feature type="region of interest" description="Disordered" evidence="1">
    <location>
        <begin position="296"/>
        <end position="338"/>
    </location>
</feature>
<dbReference type="Proteomes" id="UP000254230">
    <property type="component" value="Unassembled WGS sequence"/>
</dbReference>
<organism evidence="3 5">
    <name type="scientific">Legionella quateirensis</name>
    <dbReference type="NCBI Taxonomy" id="45072"/>
    <lineage>
        <taxon>Bacteria</taxon>
        <taxon>Pseudomonadati</taxon>
        <taxon>Pseudomonadota</taxon>
        <taxon>Gammaproteobacteria</taxon>
        <taxon>Legionellales</taxon>
        <taxon>Legionellaceae</taxon>
        <taxon>Legionella</taxon>
    </lineage>
</organism>
<feature type="region of interest" description="Disordered" evidence="1">
    <location>
        <begin position="498"/>
        <end position="522"/>
    </location>
</feature>
<protein>
    <submittedName>
        <fullName evidence="3">Uncharacterized protein</fullName>
    </submittedName>
</protein>
<evidence type="ECO:0000313" key="4">
    <source>
        <dbReference type="Proteomes" id="UP000054639"/>
    </source>
</evidence>
<sequence length="836" mass="94162">MKNYIGSVHHIRGDRHYNKKEYNKALACYVLGLNVLESKIAKDPEILTSKVFCDQYAYALSDVLNTQSRTLNQFVMGSKTVTTENLLKTLSFYSSLLTTINHRYLAMNESWEFICEEKKCKTKPKQIIIVYTLLTESLELLSDLWSATADEVNSSHPNYETLLNQSCTAMKLAIDIKSRLPESAGIEMHCGYLNLLEQLYYFKKDADFQEALLINMKKHLEQYQLLNGFQDDPVTQLELISYALLVDVHLHGVSNTQLIAQGQEIIASLTERSAANEKVISDFTKLVALSAHISRQGSSSSSSTPISFSVSRNSHQQTRRETAHASSSSSSEIHENSVEQHQLRSAAQLIVRNPERVNQLVDKLYSIGCAEFSRLYPESQIALLAQNNTPSGVKHFLNESIDQSDDTEQFNVLAPALKFIANHYLKQASNHSNEVRRLFEKGQPWQKRAIFLSLKMQTAFRSTPLPVLPKRTRISSTPIQTVFFSSDSFPEIPSLSEQTYKRGRNPGDSKTSGVTNTDHVPYSDSEFITDQDQALTQWNQVKHSDVSTLSSNNRVNADIGLVLHSDRDSAPWLPLALDSSSDSEPLNLDSVPPLSIALDSSADTESSVLDAAKAPIEPVSKGSDVVSSLSFFPTSFEHKPKRNDLNESHPKVLAFIHAMKNIKCLEVEPRQEKRLFANLLTIMGEFFELDRNPDSPMKKFIAVVLTVESLYKMALVIYPDHEVASVKLRKLQARNKSMLNERHYYVPLFDDLEIQSDKKHYENAIESAMTDLEVLYSGKTEPVACVVNSLFKYITGTILKFKLMNTDDLSDLMEQFHGYSAHTDVCSSSTYSLPFN</sequence>
<keyword evidence="4" id="KW-1185">Reference proteome</keyword>
<reference evidence="3 5" key="2">
    <citation type="submission" date="2018-06" db="EMBL/GenBank/DDBJ databases">
        <authorList>
            <consortium name="Pathogen Informatics"/>
            <person name="Doyle S."/>
        </authorList>
    </citation>
    <scope>NUCLEOTIDE SEQUENCE [LARGE SCALE GENOMIC DNA]</scope>
    <source>
        <strain evidence="3 5">NCTC12376</strain>
    </source>
</reference>
<dbReference type="Proteomes" id="UP000054639">
    <property type="component" value="Unassembled WGS sequence"/>
</dbReference>
<reference evidence="2 4" key="1">
    <citation type="submission" date="2015-11" db="EMBL/GenBank/DDBJ databases">
        <title>Genomic analysis of 38 Legionella species identifies large and diverse effector repertoires.</title>
        <authorList>
            <person name="Burstein D."/>
            <person name="Amaro F."/>
            <person name="Zusman T."/>
            <person name="Lifshitz Z."/>
            <person name="Cohen O."/>
            <person name="Gilbert J.A."/>
            <person name="Pupko T."/>
            <person name="Shuman H.A."/>
            <person name="Segal G."/>
        </authorList>
    </citation>
    <scope>NUCLEOTIDE SEQUENCE [LARGE SCALE GENOMIC DNA]</scope>
    <source>
        <strain evidence="2 4">ATCC 49507</strain>
    </source>
</reference>
<feature type="compositionally biased region" description="Low complexity" evidence="1">
    <location>
        <begin position="296"/>
        <end position="311"/>
    </location>
</feature>
<dbReference type="RefSeq" id="WP_058472545.1">
    <property type="nucleotide sequence ID" value="NZ_CAAAIL010000014.1"/>
</dbReference>
<dbReference type="EMBL" id="UGOW01000001">
    <property type="protein sequence ID" value="STY16965.1"/>
    <property type="molecule type" value="Genomic_DNA"/>
</dbReference>
<proteinExistence type="predicted"/>
<gene>
    <name evidence="2" type="ORF">Lqua_0292</name>
    <name evidence="3" type="ORF">NCTC12376_00759</name>
</gene>
<name>A0A378KQX0_9GAMM</name>
<accession>A0A378KQX0</accession>
<evidence type="ECO:0000256" key="1">
    <source>
        <dbReference type="SAM" id="MobiDB-lite"/>
    </source>
</evidence>
<evidence type="ECO:0000313" key="3">
    <source>
        <dbReference type="EMBL" id="STY16965.1"/>
    </source>
</evidence>
<dbReference type="EMBL" id="LNYR01000002">
    <property type="protein sequence ID" value="KTD54785.1"/>
    <property type="molecule type" value="Genomic_DNA"/>
</dbReference>
<dbReference type="AlphaFoldDB" id="A0A378KQX0"/>